<name>A0A6J5YHK6_9ZZZZ</name>
<evidence type="ECO:0000259" key="1">
    <source>
        <dbReference type="Pfam" id="PF12804"/>
    </source>
</evidence>
<dbReference type="AlphaFoldDB" id="A0A6J5YHK6"/>
<dbReference type="CDD" id="cd04182">
    <property type="entry name" value="GT_2_like_f"/>
    <property type="match status" value="1"/>
</dbReference>
<dbReference type="EMBL" id="CAEMXZ010000096">
    <property type="protein sequence ID" value="CAB4324037.1"/>
    <property type="molecule type" value="Genomic_DNA"/>
</dbReference>
<feature type="domain" description="MobA-like NTP transferase" evidence="1">
    <location>
        <begin position="10"/>
        <end position="164"/>
    </location>
</feature>
<evidence type="ECO:0000313" key="2">
    <source>
        <dbReference type="EMBL" id="CAB4324037.1"/>
    </source>
</evidence>
<proteinExistence type="predicted"/>
<dbReference type="InterPro" id="IPR029044">
    <property type="entry name" value="Nucleotide-diphossugar_trans"/>
</dbReference>
<dbReference type="SUPFAM" id="SSF53448">
    <property type="entry name" value="Nucleotide-diphospho-sugar transferases"/>
    <property type="match status" value="1"/>
</dbReference>
<gene>
    <name evidence="2" type="ORF">UFOPK1392_01800</name>
</gene>
<reference evidence="2" key="1">
    <citation type="submission" date="2020-05" db="EMBL/GenBank/DDBJ databases">
        <authorList>
            <person name="Chiriac C."/>
            <person name="Salcher M."/>
            <person name="Ghai R."/>
            <person name="Kavagutti S V."/>
        </authorList>
    </citation>
    <scope>NUCLEOTIDE SEQUENCE</scope>
</reference>
<dbReference type="GO" id="GO:0016779">
    <property type="term" value="F:nucleotidyltransferase activity"/>
    <property type="evidence" value="ECO:0007669"/>
    <property type="project" value="UniProtKB-ARBA"/>
</dbReference>
<dbReference type="Pfam" id="PF12804">
    <property type="entry name" value="NTP_transf_3"/>
    <property type="match status" value="1"/>
</dbReference>
<dbReference type="InterPro" id="IPR025877">
    <property type="entry name" value="MobA-like_NTP_Trfase"/>
</dbReference>
<accession>A0A6J5YHK6</accession>
<sequence length="192" mass="20184">MEGSEPRCAAVILAAGASSRFGSAPKQLARFRGLPMVRIAVDAALASGVFEAVGVVTGAVELTEVLPADVTVIHNPEWADGQASSVQAGVRWASELGVDAVVVGLGDQPMVVADAWKLVAESSLPSPILIATYQGRRGNPVRLSAEVWDLLPSTGDEGARAILRLRPELAGEIPCPGTMVDIDTQEDFDRWN</sequence>
<dbReference type="Gene3D" id="3.90.550.10">
    <property type="entry name" value="Spore Coat Polysaccharide Biosynthesis Protein SpsA, Chain A"/>
    <property type="match status" value="1"/>
</dbReference>
<dbReference type="PANTHER" id="PTHR43777:SF1">
    <property type="entry name" value="MOLYBDENUM COFACTOR CYTIDYLYLTRANSFERASE"/>
    <property type="match status" value="1"/>
</dbReference>
<organism evidence="2">
    <name type="scientific">freshwater metagenome</name>
    <dbReference type="NCBI Taxonomy" id="449393"/>
    <lineage>
        <taxon>unclassified sequences</taxon>
        <taxon>metagenomes</taxon>
        <taxon>ecological metagenomes</taxon>
    </lineage>
</organism>
<protein>
    <submittedName>
        <fullName evidence="2">Unannotated protein</fullName>
    </submittedName>
</protein>
<dbReference type="PANTHER" id="PTHR43777">
    <property type="entry name" value="MOLYBDENUM COFACTOR CYTIDYLYLTRANSFERASE"/>
    <property type="match status" value="1"/>
</dbReference>